<dbReference type="GO" id="GO:0016787">
    <property type="term" value="F:hydrolase activity"/>
    <property type="evidence" value="ECO:0007669"/>
    <property type="project" value="UniProtKB-KW"/>
</dbReference>
<comment type="catalytic activity">
    <reaction evidence="5">
        <text>GTP + H2O = GDP + phosphate + H(+)</text>
        <dbReference type="Rhea" id="RHEA:19669"/>
        <dbReference type="ChEBI" id="CHEBI:15377"/>
        <dbReference type="ChEBI" id="CHEBI:15378"/>
        <dbReference type="ChEBI" id="CHEBI:37565"/>
        <dbReference type="ChEBI" id="CHEBI:43474"/>
        <dbReference type="ChEBI" id="CHEBI:58189"/>
    </reaction>
    <physiologicalReaction direction="left-to-right" evidence="5">
        <dbReference type="Rhea" id="RHEA:19670"/>
    </physiologicalReaction>
</comment>
<proteinExistence type="inferred from homology"/>
<evidence type="ECO:0000256" key="4">
    <source>
        <dbReference type="ARBA" id="ARBA00034320"/>
    </source>
</evidence>
<evidence type="ECO:0000259" key="7">
    <source>
        <dbReference type="SMART" id="SM00833"/>
    </source>
</evidence>
<comment type="caution">
    <text evidence="8">The sequence shown here is derived from an EMBL/GenBank/DDBJ whole genome shotgun (WGS) entry which is preliminary data.</text>
</comment>
<dbReference type="EMBL" id="JNBS01000956">
    <property type="protein sequence ID" value="OQS03218.1"/>
    <property type="molecule type" value="Genomic_DNA"/>
</dbReference>
<dbReference type="SUPFAM" id="SSF90002">
    <property type="entry name" value="Hypothetical protein YjiA, C-terminal domain"/>
    <property type="match status" value="1"/>
</dbReference>
<evidence type="ECO:0000256" key="1">
    <source>
        <dbReference type="ARBA" id="ARBA00022741"/>
    </source>
</evidence>
<dbReference type="PANTHER" id="PTHR43603">
    <property type="entry name" value="COBW DOMAIN-CONTAINING PROTEIN DDB_G0274527"/>
    <property type="match status" value="1"/>
</dbReference>
<protein>
    <recommendedName>
        <fullName evidence="7">CobW C-terminal domain-containing protein</fullName>
    </recommendedName>
</protein>
<keyword evidence="1" id="KW-0547">Nucleotide-binding</keyword>
<dbReference type="InterPro" id="IPR027417">
    <property type="entry name" value="P-loop_NTPase"/>
</dbReference>
<evidence type="ECO:0000256" key="3">
    <source>
        <dbReference type="ARBA" id="ARBA00023186"/>
    </source>
</evidence>
<dbReference type="SMART" id="SM00833">
    <property type="entry name" value="CobW_C"/>
    <property type="match status" value="1"/>
</dbReference>
<dbReference type="OrthoDB" id="79102at2759"/>
<evidence type="ECO:0000256" key="5">
    <source>
        <dbReference type="ARBA" id="ARBA00049117"/>
    </source>
</evidence>
<dbReference type="STRING" id="74557.A0A1V9ZYX1"/>
<evidence type="ECO:0000313" key="9">
    <source>
        <dbReference type="Proteomes" id="UP000243217"/>
    </source>
</evidence>
<dbReference type="Gene3D" id="3.40.50.300">
    <property type="entry name" value="P-loop containing nucleotide triphosphate hydrolases"/>
    <property type="match status" value="1"/>
</dbReference>
<accession>A0A1V9ZYX1</accession>
<dbReference type="InterPro" id="IPR003495">
    <property type="entry name" value="CobW/HypB/UreG_nucleotide-bd"/>
</dbReference>
<dbReference type="PANTHER" id="PTHR43603:SF1">
    <property type="entry name" value="ZINC-REGULATED GTPASE METALLOPROTEIN ACTIVATOR 1"/>
    <property type="match status" value="1"/>
</dbReference>
<dbReference type="InterPro" id="IPR036627">
    <property type="entry name" value="CobW-likC_sf"/>
</dbReference>
<dbReference type="Proteomes" id="UP000243217">
    <property type="component" value="Unassembled WGS sequence"/>
</dbReference>
<dbReference type="InterPro" id="IPR011629">
    <property type="entry name" value="CobW-like_C"/>
</dbReference>
<keyword evidence="3" id="KW-0143">Chaperone</keyword>
<feature type="domain" description="CobW C-terminal" evidence="7">
    <location>
        <begin position="281"/>
        <end position="372"/>
    </location>
</feature>
<evidence type="ECO:0000313" key="8">
    <source>
        <dbReference type="EMBL" id="OQS03218.1"/>
    </source>
</evidence>
<dbReference type="InterPro" id="IPR051927">
    <property type="entry name" value="Zn_Chap_cDPG_Synth"/>
</dbReference>
<dbReference type="Pfam" id="PF07683">
    <property type="entry name" value="CobW_C"/>
    <property type="match status" value="1"/>
</dbReference>
<comment type="similarity">
    <text evidence="4">Belongs to the SIMIBI class G3E GTPase family. ZNG1 subfamily.</text>
</comment>
<feature type="non-terminal residue" evidence="8">
    <location>
        <position position="2884"/>
    </location>
</feature>
<keyword evidence="9" id="KW-1185">Reference proteome</keyword>
<dbReference type="GO" id="GO:0000166">
    <property type="term" value="F:nucleotide binding"/>
    <property type="evidence" value="ECO:0007669"/>
    <property type="project" value="UniProtKB-KW"/>
</dbReference>
<dbReference type="CDD" id="cd03112">
    <property type="entry name" value="CobW-like"/>
    <property type="match status" value="1"/>
</dbReference>
<sequence>MSINQVEIDRLNLSLHYEKLLLAAPTRQLPVTVLTGFLGSGKTTLLRHILKNRLNLRVCCCVSDVAALNVDEQLITESKTRTNTGFIMENGCMCCPVRLDLDDTNQFKDVVWQVLSQEDMAMDYLVVETSGTTDPLALIQAIQQRFGKMTRARLDSVVTIVDADALVADRENGIAPCPVAQNQLKCADIVLLNKFDLLKTPVQKKLARQVLREYTPAGAKVYETSYCDIYLPRILDISPPEGIYSAMSHERVQAHWNTSTATTLHKTNVNRNEYAASHGDWSTEVLDSKTPVSLPALQAWIGSKMPPTTLRAKGIFYLHEDPHNRYVLQLSGKQRLEMVNSGPWPCAPSTQFAVIGTNFDLDQVQADLNMLIDPTPLESQLEACYELLNNDDRFEIVQQIDTAISFRLLCPVNSLNETMLRHHHHIDIKALNLQLVTEVNACGQGALLIPLHEAENVISIMASAAGTHSLLNMWPSIDARTKSILYETKQQQEEEEEEEETNGGKQSMGMHGKFLKLSLSKRSFDEIDHRSSQLRIRSAMIRLQLVLLVALGPWLVLSEAINYTVPAVPDPSIESFIRLDVSLPYPTSLMALKMSKYTMESNLYNYISDGGVPAKDVETSGFDIITNLVGTSIQPSYYTTVEYMISFDIYLEDSFYATPPSLLANATNITLQINNLGIRVGQYLPQTLAQSMFGMISPSMSANSIHVLGLEASINIPPFEPTPPFVTMQLELSAPPTGPSALDAFFFQTVEYTAAAVLQNNFATWVHATEAIDYVDEPVLEVTLYIGLDDGIPNRDAIHEAFNNVSRCSSIFEMNGLTYLGPNQYTFNTSADGLTPTWYASSYDFNVTEVPSTPFYSLTISFGSTFNLRQVEAYYPTIVNVLANHVNNATIVLADIICDAHDVDAPTDIFVTVYILADSESELFALHTSISSMTAILANDMANSVMLQSGVFALLPGDNNSTIEPESSNYFDFTLEFMQSEPNADNYTLFDIQRALCSIAGAAMMEITPSQIEMFSITKPESSYKVSWHGRIYLNSTSESRESISNHIKFNLPSRLLFNNKYESLGVQLFDGYQGIDFDLSADGYVSWFDTMLFVSPFPIKSNYLKFAFELIGSVNLQDIEDRADMMQELLLNVTTSWSDDCEVASISSDLPDANAYGNYNISFRVYTDNSSVLPWEAEISPELLQQLEALFAPNPVIVREINTSDWEHISTVPEPPYFDVELDYYDANPVPNNTYDAFFFQRIEYAIANNLDWYSTNNITVASVYKFSGSYIVRVTVHIELNDTMDRMDLVGSLQTTLIHDLTVNNASDNFDGVVLHLTVDGYIIPLTYFDQNSANSPPDFVSDADYLRVTVSFDNATFYLLDGILPDFIDNMEKVLGANDSQVLDMAFTVESIFELGTFEVRILMFAENNITEFSSVQLNSMTQLLVNPATISQLQSLAPDVPPLGIVGIEVSTALPPVAPPVAPYVFLYLNLYQNELIEYSALDYERLTLAVAIATKLTASTIQLVDLYKDYHSFVMQWKFLLPLIDSSQDARENLQSHTKEAIPEALLSVQWPKNQTLLGVHFNLYADGFTTYEVTPTGDIFLQRQMYPLTSSPMNTYIHTTDDSPPCNAMFCLQLSFTSSYFDNPFVLTSYETKHPIFSNAFSPGSIAPMIDGGNSTLWQIWPTVDGNPTNLDVVLHLSHPDSFDNKSDDLTVRVIAQMMSPTTAASSVTVISHSGDETIDYYSSIIANNILLLYLDLQPQNASLSASNATIDPYTVPSPTCALCQNLFALTSNIYCLREEILTPYFLTQTVENYLPGFTRDITEPLDLCQNTTTPSSWAQFQMAAACFLSTGCPLMPFLPYTDNMAVLYSNDPIQIIMVMASTYELQLEIAFNGISITPVMNSTTDVEYLSETLNRQFDATGIDAIVTKWWSSVQNAWMIEIQYKNMMSALPEISIYNPNLETQPPVSITTSLEPYYAVEVLPYNISYFSSVESGASARCASCQAHLLNLQMTIPDTFDCLNITGLAVDMASNISFWFNNSQWDISNITDSCIDDLGLSDLQSVSDTLQCFLGSECPLFRKATENITLVQPYYGRQVIKAPQGSYVNIQAQLGNDSISLGDIVAMTDPSTIETLLTGFISPVSNGALVHIYTSPEFDPDTQLMRVFWHILIQYVDYIGPLPELIINSNAPVKLDEVYAPLLLQLSFDELPPPPGPTATSLGMQLIPMCQNASDAMEQCSYNRDCAQALACMNNESAIFENPNVLLSYSGDSIVDLDEDFISCYNSPSISFVGWQYLTKIIRTYMTTGCPVTEDVSSTRMVTMSPTVGYQTFDMFSNESVAIMFYVKGALLGAMYGIGNRTSYSNILAQAQFLSNFASSISISTFGTYLPANQTGVTSWTLTIAYENYLGELPIVEIMRNLTYVYISEYVQSPFLRVVPYNMSYFEPAPNRSSNASLPIMTTYCDECNGFKLTQCDSDEVCRSILAKFQKTTNPWIKDLVNFGDRGQTMNLTNIFESIGTINPPSDSLNNFAMYTSCLSYYNCPVLPLTKGANVTSVNATGVNATAVFKTLPEVHQIQIRNKSAHFSLTLLYPDMDVSLKIDEKTTNESLTHQLQSQWDVSILPTAELSSIGSVRIVLLEYQHLMIPIPLPTIVDVSNAQAIVSRSSKSSQSVHNQPIEDLFMERQFSIPSPDCFVCDSLLRDCMDDYVCNSIFDCLTSQPDDIIFDAMRLRDYSPLYSTYNVSGKYSSCSNGFSFDVWAQYAEVEHCYLSKGCPKVSSSESILNNRMVVLTSTPGLQSITVNGKLSSSLTINFNIMGKYLGTVANITLYSSPSLLSNKLQKLLGDIAEVTMSSFQYSPSSWLIQIAYYDYIGPLPSLTFASSFDASVSANYYPVQSYE</sequence>
<evidence type="ECO:0000256" key="6">
    <source>
        <dbReference type="SAM" id="MobiDB-lite"/>
    </source>
</evidence>
<organism evidence="8 9">
    <name type="scientific">Thraustotheca clavata</name>
    <dbReference type="NCBI Taxonomy" id="74557"/>
    <lineage>
        <taxon>Eukaryota</taxon>
        <taxon>Sar</taxon>
        <taxon>Stramenopiles</taxon>
        <taxon>Oomycota</taxon>
        <taxon>Saprolegniomycetes</taxon>
        <taxon>Saprolegniales</taxon>
        <taxon>Achlyaceae</taxon>
        <taxon>Thraustotheca</taxon>
    </lineage>
</organism>
<dbReference type="SUPFAM" id="SSF52540">
    <property type="entry name" value="P-loop containing nucleoside triphosphate hydrolases"/>
    <property type="match status" value="1"/>
</dbReference>
<feature type="region of interest" description="Disordered" evidence="6">
    <location>
        <begin position="489"/>
        <end position="509"/>
    </location>
</feature>
<reference evidence="8 9" key="1">
    <citation type="journal article" date="2014" name="Genome Biol. Evol.">
        <title>The secreted proteins of Achlya hypogyna and Thraustotheca clavata identify the ancestral oomycete secretome and reveal gene acquisitions by horizontal gene transfer.</title>
        <authorList>
            <person name="Misner I."/>
            <person name="Blouin N."/>
            <person name="Leonard G."/>
            <person name="Richards T.A."/>
            <person name="Lane C.E."/>
        </authorList>
    </citation>
    <scope>NUCLEOTIDE SEQUENCE [LARGE SCALE GENOMIC DNA]</scope>
    <source>
        <strain evidence="8 9">ATCC 34112</strain>
    </source>
</reference>
<name>A0A1V9ZYX1_9STRA</name>
<keyword evidence="2" id="KW-0378">Hydrolase</keyword>
<dbReference type="Pfam" id="PF02492">
    <property type="entry name" value="cobW"/>
    <property type="match status" value="1"/>
</dbReference>
<evidence type="ECO:0000256" key="2">
    <source>
        <dbReference type="ARBA" id="ARBA00022801"/>
    </source>
</evidence>
<dbReference type="Gene3D" id="3.30.1220.10">
    <property type="entry name" value="CobW-like, C-terminal domain"/>
    <property type="match status" value="1"/>
</dbReference>
<gene>
    <name evidence="8" type="ORF">THRCLA_04487</name>
</gene>